<reference evidence="2" key="2">
    <citation type="journal article" date="2023" name="IMA Fungus">
        <title>Comparative genomic study of the Penicillium genus elucidates a diverse pangenome and 15 lateral gene transfer events.</title>
        <authorList>
            <person name="Petersen C."/>
            <person name="Sorensen T."/>
            <person name="Nielsen M.R."/>
            <person name="Sondergaard T.E."/>
            <person name="Sorensen J.L."/>
            <person name="Fitzpatrick D.A."/>
            <person name="Frisvad J.C."/>
            <person name="Nielsen K.L."/>
        </authorList>
    </citation>
    <scope>NUCLEOTIDE SEQUENCE</scope>
    <source>
        <strain evidence="2">IBT 22155</strain>
    </source>
</reference>
<dbReference type="GO" id="GO:0005697">
    <property type="term" value="C:telomerase holoenzyme complex"/>
    <property type="evidence" value="ECO:0007669"/>
    <property type="project" value="TreeGrafter"/>
</dbReference>
<dbReference type="FunFam" id="1.25.40.10:FF:000202">
    <property type="entry name" value="Unplaced genomic scaffold supercont1.7, whole genome shotgun sequence"/>
    <property type="match status" value="1"/>
</dbReference>
<dbReference type="InterPro" id="IPR011990">
    <property type="entry name" value="TPR-like_helical_dom_sf"/>
</dbReference>
<name>A0A9W9HFA0_9EURO</name>
<organism evidence="2 3">
    <name type="scientific">Penicillium bovifimosum</name>
    <dbReference type="NCBI Taxonomy" id="126998"/>
    <lineage>
        <taxon>Eukaryota</taxon>
        <taxon>Fungi</taxon>
        <taxon>Dikarya</taxon>
        <taxon>Ascomycota</taxon>
        <taxon>Pezizomycotina</taxon>
        <taxon>Eurotiomycetes</taxon>
        <taxon>Eurotiomycetidae</taxon>
        <taxon>Eurotiales</taxon>
        <taxon>Aspergillaceae</taxon>
        <taxon>Penicillium</taxon>
    </lineage>
</organism>
<feature type="region of interest" description="Disordered" evidence="1">
    <location>
        <begin position="91"/>
        <end position="202"/>
    </location>
</feature>
<dbReference type="SUPFAM" id="SSF48452">
    <property type="entry name" value="TPR-like"/>
    <property type="match status" value="1"/>
</dbReference>
<dbReference type="GeneID" id="81400457"/>
<keyword evidence="3" id="KW-1185">Reference proteome</keyword>
<evidence type="ECO:0008006" key="4">
    <source>
        <dbReference type="Google" id="ProtNLM"/>
    </source>
</evidence>
<reference evidence="2" key="1">
    <citation type="submission" date="2022-11" db="EMBL/GenBank/DDBJ databases">
        <authorList>
            <person name="Petersen C."/>
        </authorList>
    </citation>
    <scope>NUCLEOTIDE SEQUENCE</scope>
    <source>
        <strain evidence="2">IBT 22155</strain>
    </source>
</reference>
<evidence type="ECO:0000256" key="1">
    <source>
        <dbReference type="SAM" id="MobiDB-lite"/>
    </source>
</evidence>
<comment type="caution">
    <text evidence="2">The sequence shown here is derived from an EMBL/GenBank/DDBJ whole genome shotgun (WGS) entry which is preliminary data.</text>
</comment>
<dbReference type="PANTHER" id="PTHR15696:SF0">
    <property type="entry name" value="TELOMERASE-BINDING PROTEIN EST1A"/>
    <property type="match status" value="1"/>
</dbReference>
<dbReference type="EMBL" id="JAPQKL010000001">
    <property type="protein sequence ID" value="KAJ5145979.1"/>
    <property type="molecule type" value="Genomic_DNA"/>
</dbReference>
<dbReference type="Proteomes" id="UP001149079">
    <property type="component" value="Unassembled WGS sequence"/>
</dbReference>
<accession>A0A9W9HFA0</accession>
<dbReference type="GO" id="GO:0070034">
    <property type="term" value="F:telomerase RNA binding"/>
    <property type="evidence" value="ECO:0007669"/>
    <property type="project" value="TreeGrafter"/>
</dbReference>
<gene>
    <name evidence="2" type="ORF">N7515_000543</name>
</gene>
<evidence type="ECO:0000313" key="2">
    <source>
        <dbReference type="EMBL" id="KAJ5145979.1"/>
    </source>
</evidence>
<dbReference type="PANTHER" id="PTHR15696">
    <property type="entry name" value="SMG-7 SUPPRESSOR WITH MORPHOLOGICAL EFFECT ON GENITALIA PROTEIN 7"/>
    <property type="match status" value="1"/>
</dbReference>
<protein>
    <recommendedName>
        <fullName evidence="4">DNA/RNA-binding domain-containing protein</fullName>
    </recommendedName>
</protein>
<proteinExistence type="predicted"/>
<dbReference type="Gene3D" id="1.25.40.10">
    <property type="entry name" value="Tetratricopeptide repeat domain"/>
    <property type="match status" value="1"/>
</dbReference>
<feature type="compositionally biased region" description="Polar residues" evidence="1">
    <location>
        <begin position="137"/>
        <end position="146"/>
    </location>
</feature>
<dbReference type="InterPro" id="IPR045153">
    <property type="entry name" value="Est1/Ebs1-like"/>
</dbReference>
<dbReference type="GO" id="GO:0000184">
    <property type="term" value="P:nuclear-transcribed mRNA catabolic process, nonsense-mediated decay"/>
    <property type="evidence" value="ECO:0007669"/>
    <property type="project" value="TreeGrafter"/>
</dbReference>
<dbReference type="GO" id="GO:0042162">
    <property type="term" value="F:telomeric DNA binding"/>
    <property type="evidence" value="ECO:0007669"/>
    <property type="project" value="TreeGrafter"/>
</dbReference>
<dbReference type="RefSeq" id="XP_056526453.1">
    <property type="nucleotide sequence ID" value="XM_056661287.1"/>
</dbReference>
<dbReference type="AlphaFoldDB" id="A0A9W9HFA0"/>
<feature type="compositionally biased region" description="Polar residues" evidence="1">
    <location>
        <begin position="153"/>
        <end position="191"/>
    </location>
</feature>
<evidence type="ECO:0000313" key="3">
    <source>
        <dbReference type="Proteomes" id="UP001149079"/>
    </source>
</evidence>
<dbReference type="OrthoDB" id="2017974at2759"/>
<sequence length="775" mass="87389">MADKCRKEPRPRRSFRSRLDAKTRISDRVVGDVSPRQVIDWALTTGIMSNPSPRRSMRHLLSQELISESMGLQGCCAASLPLTSARPNSSGVIADAGTSGTHSSHGVRVKSSPRASVGVGKSRRRNSLRISRETRRLSASASSQPIKTGVPQYLSQYSPERSVGTSSPRENEAHSTQGFVTSPDLQTSQPAPSAAHSQMAVESGNDRNVEMADANVVAQEEKPPEMFKQPPTHPITEEQLINEVRGIYKGLFKVEQKCMEIDTQQAQSKVELSQAQWQVLVSVHRTLLFEHHDFFLASQHPSAGPLVKGLPAKYGMPGRMWRYGIHAFLELLRQKLPESMEHMLSYIYLAYSMITLLLESVPDFRETWVECLGDLARYRMAVEELDRKERDLWAGISRYWYGQDAKRSAENGRVQHHLAVLARPDVLQQYFHYNKALICLDRFPASMGSMIQLATPLMRVPAHTQNLIDSFVTAHGALFLEVPVHEFVNRANAFLTILRTEISRVSRHGQAGVQITSCNICSILEYGRKNGVMERDWTLRLRNPTAEERSLAIQWASTAPPINTAAYTDIASQFAFQASSLAFHTLIVMLGQPDDPNMYASVHISMAFIWCLTLNPAAIQRLEPLVPWSLLAKYLNTLFRPDTIISKIEDESFPILDDTTPKQLSEDSLIRGQAWSLLYYPEGFFDDAPLEDDIPYIEQHSTVISRTHRCLWLVFSLDNLRPDAPVSTDPISRILRANRRVAHFPLWNPSFTNNIEAPTDQEMQRVQQMYKVVMG</sequence>